<organism evidence="2 3">
    <name type="scientific">Acetobacter malorum DSM 14337</name>
    <dbReference type="NCBI Taxonomy" id="1307910"/>
    <lineage>
        <taxon>Bacteria</taxon>
        <taxon>Pseudomonadati</taxon>
        <taxon>Pseudomonadota</taxon>
        <taxon>Alphaproteobacteria</taxon>
        <taxon>Acetobacterales</taxon>
        <taxon>Acetobacteraceae</taxon>
        <taxon>Acetobacter</taxon>
    </lineage>
</organism>
<dbReference type="GeneID" id="29557106"/>
<keyword evidence="3" id="KW-1185">Reference proteome</keyword>
<protein>
    <submittedName>
        <fullName evidence="2">Uncharacterized protein</fullName>
    </submittedName>
</protein>
<dbReference type="EMBL" id="BAPF01000059">
    <property type="protein sequence ID" value="GBQ86338.1"/>
    <property type="molecule type" value="Genomic_DNA"/>
</dbReference>
<proteinExistence type="predicted"/>
<dbReference type="RefSeq" id="WP_156476923.1">
    <property type="nucleotide sequence ID" value="NZ_BAPF01000059.1"/>
</dbReference>
<reference evidence="2" key="1">
    <citation type="submission" date="2013-04" db="EMBL/GenBank/DDBJ databases">
        <title>The genome sequencing project of 58 acetic acid bacteria.</title>
        <authorList>
            <person name="Okamoto-Kainuma A."/>
            <person name="Ishikawa M."/>
            <person name="Umino S."/>
            <person name="Koizumi Y."/>
            <person name="Shiwa Y."/>
            <person name="Yoshikawa H."/>
            <person name="Matsutani M."/>
            <person name="Matsushita K."/>
        </authorList>
    </citation>
    <scope>NUCLEOTIDE SEQUENCE</scope>
    <source>
        <strain evidence="2">DSM 14337</strain>
    </source>
</reference>
<dbReference type="Proteomes" id="UP001065047">
    <property type="component" value="Unassembled WGS sequence"/>
</dbReference>
<evidence type="ECO:0000313" key="3">
    <source>
        <dbReference type="Proteomes" id="UP001065047"/>
    </source>
</evidence>
<name>A0ABQ0Q0S3_9PROT</name>
<feature type="compositionally biased region" description="Polar residues" evidence="1">
    <location>
        <begin position="50"/>
        <end position="59"/>
    </location>
</feature>
<feature type="region of interest" description="Disordered" evidence="1">
    <location>
        <begin position="45"/>
        <end position="89"/>
    </location>
</feature>
<sequence>MTITKAKEMSEVSAASQIATIMRQQTANAAKTARASVKPEHIAGKMGISSHHSGGSTAAMQFDATGQVVRSVSKPEKGSATASFADLLN</sequence>
<comment type="caution">
    <text evidence="2">The sequence shown here is derived from an EMBL/GenBank/DDBJ whole genome shotgun (WGS) entry which is preliminary data.</text>
</comment>
<evidence type="ECO:0000313" key="2">
    <source>
        <dbReference type="EMBL" id="GBQ86338.1"/>
    </source>
</evidence>
<evidence type="ECO:0000256" key="1">
    <source>
        <dbReference type="SAM" id="MobiDB-lite"/>
    </source>
</evidence>
<gene>
    <name evidence="2" type="ORF">AA14337_3295</name>
</gene>
<accession>A0ABQ0Q0S3</accession>